<sequence>MDLQGKHVLLTGASGGIGHELALALEEEGATLLLVARNIEKLQALRQSLSNPDAHHCLSVDLSTADGLDKLKQMCRQLDNLKRIDVVINNAGINQFSFLAQRSSASIEQEIHLNLTMPILLSQAALSWLNRPGIILNIGSTFGSIGFPGYSSYCAAKSGVQRFSEALDRELDGSGLRVLYLAPRATNTSLNDPLVEQMNKQLGNASDSPQVVAQHAIKILEKEQASHWIGWPEKLFAKLNQLFPSLVSQSIRKQQDTIHHYINQVHGK</sequence>
<organism evidence="6 7">
    <name type="scientific">Vibrio aestuarianus</name>
    <dbReference type="NCBI Taxonomy" id="28171"/>
    <lineage>
        <taxon>Bacteria</taxon>
        <taxon>Pseudomonadati</taxon>
        <taxon>Pseudomonadota</taxon>
        <taxon>Gammaproteobacteria</taxon>
        <taxon>Vibrionales</taxon>
        <taxon>Vibrionaceae</taxon>
        <taxon>Vibrio</taxon>
    </lineage>
</organism>
<reference evidence="4" key="2">
    <citation type="submission" date="2022-06" db="EMBL/GenBank/DDBJ databases">
        <authorList>
            <person name="Goudenege D."/>
            <person name="Le Roux F."/>
        </authorList>
    </citation>
    <scope>NUCLEOTIDE SEQUENCE</scope>
    <source>
        <strain evidence="4">12-063</strain>
    </source>
</reference>
<name>A0A9X4F6B8_9VIBR</name>
<accession>A0A9X4F6B8</accession>
<evidence type="ECO:0000256" key="1">
    <source>
        <dbReference type="ARBA" id="ARBA00006484"/>
    </source>
</evidence>
<dbReference type="CDD" id="cd05233">
    <property type="entry name" value="SDR_c"/>
    <property type="match status" value="1"/>
</dbReference>
<keyword evidence="8" id="KW-1185">Reference proteome</keyword>
<dbReference type="Proteomes" id="UP001140979">
    <property type="component" value="Unassembled WGS sequence"/>
</dbReference>
<dbReference type="RefSeq" id="WP_168524506.1">
    <property type="nucleotide sequence ID" value="NZ_CALYLA010000026.1"/>
</dbReference>
<dbReference type="InterPro" id="IPR036291">
    <property type="entry name" value="NAD(P)-bd_dom_sf"/>
</dbReference>
<dbReference type="Proteomes" id="UP001140978">
    <property type="component" value="Unassembled WGS sequence"/>
</dbReference>
<dbReference type="PANTHER" id="PTHR44196">
    <property type="entry name" value="DEHYDROGENASE/REDUCTASE SDR FAMILY MEMBER 7B"/>
    <property type="match status" value="1"/>
</dbReference>
<dbReference type="EMBL" id="CALYLK010000002">
    <property type="protein sequence ID" value="CAH8195911.1"/>
    <property type="molecule type" value="Genomic_DNA"/>
</dbReference>
<dbReference type="InterPro" id="IPR002347">
    <property type="entry name" value="SDR_fam"/>
</dbReference>
<evidence type="ECO:0000313" key="8">
    <source>
        <dbReference type="Proteomes" id="UP001152658"/>
    </source>
</evidence>
<reference evidence="6" key="1">
    <citation type="submission" date="2022-02" db="EMBL/GenBank/DDBJ databases">
        <title>Emergence and expansion in Europe of a Vibrio aestuarianus clonal complex pathogenic for oysters.</title>
        <authorList>
            <person name="Mesnil A."/>
            <person name="Travers M.-A."/>
        </authorList>
    </citation>
    <scope>NUCLEOTIDE SEQUENCE</scope>
    <source>
        <strain evidence="5">19_064_11T1</strain>
        <strain evidence="6">19_064_15T1</strain>
    </source>
</reference>
<dbReference type="EMBL" id="JAKNAX010000008">
    <property type="protein sequence ID" value="MDE1345654.1"/>
    <property type="molecule type" value="Genomic_DNA"/>
</dbReference>
<dbReference type="GO" id="GO:0016491">
    <property type="term" value="F:oxidoreductase activity"/>
    <property type="evidence" value="ECO:0007669"/>
    <property type="project" value="UniProtKB-KW"/>
</dbReference>
<keyword evidence="2" id="KW-0560">Oxidoreductase</keyword>
<proteinExistence type="inferred from homology"/>
<dbReference type="PRINTS" id="PR00081">
    <property type="entry name" value="GDHRDH"/>
</dbReference>
<evidence type="ECO:0000313" key="4">
    <source>
        <dbReference type="EMBL" id="CAH8195911.1"/>
    </source>
</evidence>
<evidence type="ECO:0000313" key="5">
    <source>
        <dbReference type="EMBL" id="MDE1241737.1"/>
    </source>
</evidence>
<evidence type="ECO:0000313" key="7">
    <source>
        <dbReference type="Proteomes" id="UP001140978"/>
    </source>
</evidence>
<dbReference type="Pfam" id="PF00106">
    <property type="entry name" value="adh_short"/>
    <property type="match status" value="1"/>
</dbReference>
<evidence type="ECO:0000256" key="2">
    <source>
        <dbReference type="ARBA" id="ARBA00023002"/>
    </source>
</evidence>
<dbReference type="PRINTS" id="PR00080">
    <property type="entry name" value="SDRFAMILY"/>
</dbReference>
<dbReference type="Gene3D" id="3.40.50.720">
    <property type="entry name" value="NAD(P)-binding Rossmann-like Domain"/>
    <property type="match status" value="1"/>
</dbReference>
<dbReference type="Proteomes" id="UP001152658">
    <property type="component" value="Unassembled WGS sequence"/>
</dbReference>
<evidence type="ECO:0000256" key="3">
    <source>
        <dbReference type="RuleBase" id="RU000363"/>
    </source>
</evidence>
<dbReference type="GO" id="GO:0016020">
    <property type="term" value="C:membrane"/>
    <property type="evidence" value="ECO:0007669"/>
    <property type="project" value="TreeGrafter"/>
</dbReference>
<dbReference type="PANTHER" id="PTHR44196:SF1">
    <property type="entry name" value="DEHYDROGENASE_REDUCTASE SDR FAMILY MEMBER 7B"/>
    <property type="match status" value="1"/>
</dbReference>
<comment type="caution">
    <text evidence="6">The sequence shown here is derived from an EMBL/GenBank/DDBJ whole genome shotgun (WGS) entry which is preliminary data.</text>
</comment>
<dbReference type="EMBL" id="JAKNBA010000007">
    <property type="protein sequence ID" value="MDE1241737.1"/>
    <property type="molecule type" value="Genomic_DNA"/>
</dbReference>
<comment type="similarity">
    <text evidence="1 3">Belongs to the short-chain dehydrogenases/reductases (SDR) family.</text>
</comment>
<dbReference type="SUPFAM" id="SSF51735">
    <property type="entry name" value="NAD(P)-binding Rossmann-fold domains"/>
    <property type="match status" value="1"/>
</dbReference>
<dbReference type="NCBIfam" id="NF006565">
    <property type="entry name" value="PRK09072.1"/>
    <property type="match status" value="1"/>
</dbReference>
<gene>
    <name evidence="5" type="ORF">L9W94_06180</name>
    <name evidence="6" type="ORF">L9X51_04260</name>
    <name evidence="4" type="ORF">VAE063_1010064</name>
</gene>
<protein>
    <submittedName>
        <fullName evidence="6">SDR family oxidoreductase</fullName>
    </submittedName>
    <submittedName>
        <fullName evidence="4">Short-chain dehydrogenase</fullName>
    </submittedName>
</protein>
<dbReference type="AlphaFoldDB" id="A0A9X4F6B8"/>
<evidence type="ECO:0000313" key="6">
    <source>
        <dbReference type="EMBL" id="MDE1345654.1"/>
    </source>
</evidence>